<protein>
    <recommendedName>
        <fullName evidence="3">Nuclear transport factor 2 family protein</fullName>
    </recommendedName>
</protein>
<dbReference type="KEGG" id="rpne:NCTC8284_02737"/>
<dbReference type="EMBL" id="LR134405">
    <property type="protein sequence ID" value="VEH67540.1"/>
    <property type="molecule type" value="Genomic_DNA"/>
</dbReference>
<reference evidence="1 2" key="1">
    <citation type="submission" date="2018-12" db="EMBL/GenBank/DDBJ databases">
        <authorList>
            <consortium name="Pathogen Informatics"/>
        </authorList>
    </citation>
    <scope>NUCLEOTIDE SEQUENCE [LARGE SCALE GENOMIC DNA]</scope>
    <source>
        <strain evidence="1 2">NCTC8284</strain>
    </source>
</reference>
<sequence>MREKMKTIQEKIVEAYANNDLELLEDIFVRKK</sequence>
<dbReference type="Proteomes" id="UP000278733">
    <property type="component" value="Chromosome"/>
</dbReference>
<name>A0A3S4UAC0_9PAST</name>
<evidence type="ECO:0008006" key="3">
    <source>
        <dbReference type="Google" id="ProtNLM"/>
    </source>
</evidence>
<dbReference type="AlphaFoldDB" id="A0A3S4UAC0"/>
<accession>A0A3S4UAC0</accession>
<proteinExistence type="predicted"/>
<evidence type="ECO:0000313" key="2">
    <source>
        <dbReference type="Proteomes" id="UP000278733"/>
    </source>
</evidence>
<gene>
    <name evidence="1" type="ORF">NCTC8284_02737</name>
</gene>
<organism evidence="1 2">
    <name type="scientific">Rodentibacter pneumotropicus</name>
    <dbReference type="NCBI Taxonomy" id="758"/>
    <lineage>
        <taxon>Bacteria</taxon>
        <taxon>Pseudomonadati</taxon>
        <taxon>Pseudomonadota</taxon>
        <taxon>Gammaproteobacteria</taxon>
        <taxon>Pasteurellales</taxon>
        <taxon>Pasteurellaceae</taxon>
        <taxon>Rodentibacter</taxon>
    </lineage>
</organism>
<evidence type="ECO:0000313" key="1">
    <source>
        <dbReference type="EMBL" id="VEH67540.1"/>
    </source>
</evidence>